<keyword evidence="6" id="KW-0865">Zymogen</keyword>
<proteinExistence type="predicted"/>
<dbReference type="FunFam" id="3.30.70.850:FF:000001">
    <property type="entry name" value="Proprotein convertase subtilisin/kexin type 5"/>
    <property type="match status" value="1"/>
</dbReference>
<evidence type="ECO:0000256" key="4">
    <source>
        <dbReference type="ARBA" id="ARBA00022801"/>
    </source>
</evidence>
<feature type="chain" id="PRO_5007584801" description="Peptidase S8 pro-domain domain-containing protein" evidence="8">
    <location>
        <begin position="34"/>
        <end position="117"/>
    </location>
</feature>
<feature type="domain" description="Peptidase S8 pro-domain" evidence="9">
    <location>
        <begin position="39"/>
        <end position="102"/>
    </location>
</feature>
<evidence type="ECO:0000259" key="9">
    <source>
        <dbReference type="Pfam" id="PF16470"/>
    </source>
</evidence>
<comment type="caution">
    <text evidence="10">The sequence shown here is derived from an EMBL/GenBank/DDBJ whole genome shotgun (WGS) entry which is preliminary data.</text>
</comment>
<keyword evidence="11" id="KW-1185">Reference proteome</keyword>
<dbReference type="Gene3D" id="3.30.70.850">
    <property type="entry name" value="Peptidase S8, pro-domain"/>
    <property type="match status" value="1"/>
</dbReference>
<reference evidence="10 11" key="1">
    <citation type="journal article" date="2012" name="Genome Biol.">
        <title>Sequencing three crocodilian genomes to illuminate the evolution of archosaurs and amniotes.</title>
        <authorList>
            <person name="St John J.A."/>
            <person name="Braun E.L."/>
            <person name="Isberg S.R."/>
            <person name="Miles L.G."/>
            <person name="Chong A.Y."/>
            <person name="Gongora J."/>
            <person name="Dalzell P."/>
            <person name="Moran C."/>
            <person name="Bed'hom B."/>
            <person name="Abzhanov A."/>
            <person name="Burgess S.C."/>
            <person name="Cooksey A.M."/>
            <person name="Castoe T.A."/>
            <person name="Crawford N.G."/>
            <person name="Densmore L.D."/>
            <person name="Drew J.C."/>
            <person name="Edwards S.V."/>
            <person name="Faircloth B.C."/>
            <person name="Fujita M.K."/>
            <person name="Greenwold M.J."/>
            <person name="Hoffmann F.G."/>
            <person name="Howard J.M."/>
            <person name="Iguchi T."/>
            <person name="Janes D.E."/>
            <person name="Khan S.Y."/>
            <person name="Kohno S."/>
            <person name="de Koning A.J."/>
            <person name="Lance S.L."/>
            <person name="McCarthy F.M."/>
            <person name="McCormack J.E."/>
            <person name="Merchant M.E."/>
            <person name="Peterson D.G."/>
            <person name="Pollock D.D."/>
            <person name="Pourmand N."/>
            <person name="Raney B.J."/>
            <person name="Roessler K.A."/>
            <person name="Sanford J.R."/>
            <person name="Sawyer R.H."/>
            <person name="Schmidt C.J."/>
            <person name="Triplett E.W."/>
            <person name="Tuberville T.D."/>
            <person name="Venegas-Anaya M."/>
            <person name="Howard J.T."/>
            <person name="Jarvis E.D."/>
            <person name="Guillette L.J.Jr."/>
            <person name="Glenn T.C."/>
            <person name="Green R.E."/>
            <person name="Ray D.A."/>
        </authorList>
    </citation>
    <scope>NUCLEOTIDE SEQUENCE [LARGE SCALE GENOMIC DNA]</scope>
    <source>
        <strain evidence="10">KSC_2009_1</strain>
    </source>
</reference>
<evidence type="ECO:0000313" key="11">
    <source>
        <dbReference type="Proteomes" id="UP000050525"/>
    </source>
</evidence>
<dbReference type="Proteomes" id="UP000050525">
    <property type="component" value="Unassembled WGS sequence"/>
</dbReference>
<dbReference type="PANTHER" id="PTHR42884">
    <property type="entry name" value="PROPROTEIN CONVERTASE SUBTILISIN/KEXIN-RELATED"/>
    <property type="match status" value="1"/>
</dbReference>
<gene>
    <name evidence="10" type="ORF">Y1Q_0012629</name>
</gene>
<dbReference type="GO" id="GO:0005802">
    <property type="term" value="C:trans-Golgi network"/>
    <property type="evidence" value="ECO:0007669"/>
    <property type="project" value="TreeGrafter"/>
</dbReference>
<dbReference type="SUPFAM" id="SSF54897">
    <property type="entry name" value="Protease propeptides/inhibitors"/>
    <property type="match status" value="1"/>
</dbReference>
<evidence type="ECO:0000256" key="8">
    <source>
        <dbReference type="SAM" id="SignalP"/>
    </source>
</evidence>
<keyword evidence="3 8" id="KW-0732">Signal</keyword>
<name>A0A151M8D8_ALLMI</name>
<feature type="signal peptide" evidence="8">
    <location>
        <begin position="1"/>
        <end position="33"/>
    </location>
</feature>
<keyword evidence="5" id="KW-0720">Serine protease</keyword>
<evidence type="ECO:0000256" key="3">
    <source>
        <dbReference type="ARBA" id="ARBA00022729"/>
    </source>
</evidence>
<keyword evidence="1" id="KW-0645">Protease</keyword>
<dbReference type="PANTHER" id="PTHR42884:SF7">
    <property type="entry name" value="PROPROTEIN CONVERTASE SUBTILISIN_KEXIN TYPE 5"/>
    <property type="match status" value="1"/>
</dbReference>
<keyword evidence="2" id="KW-0165">Cleavage on pair of basic residues</keyword>
<sequence>MGWKSRCYRGGGGGGGDLLCLLVLGLLLPACRTRVYTNHWAVRITGGLQEASRIASKYGYVNIGQIGTLKDYYHFYHSKTIKRSVLSSRGTHSFISMEPKIDISLIVHQTVLRKTIG</sequence>
<evidence type="ECO:0000256" key="6">
    <source>
        <dbReference type="ARBA" id="ARBA00023145"/>
    </source>
</evidence>
<evidence type="ECO:0000256" key="5">
    <source>
        <dbReference type="ARBA" id="ARBA00022825"/>
    </source>
</evidence>
<accession>A0A151M8D8</accession>
<dbReference type="GO" id="GO:0000139">
    <property type="term" value="C:Golgi membrane"/>
    <property type="evidence" value="ECO:0007669"/>
    <property type="project" value="TreeGrafter"/>
</dbReference>
<dbReference type="InterPro" id="IPR032815">
    <property type="entry name" value="S8_pro-domain"/>
</dbReference>
<dbReference type="STRING" id="8496.A0A151M8D8"/>
<organism evidence="10 11">
    <name type="scientific">Alligator mississippiensis</name>
    <name type="common">American alligator</name>
    <dbReference type="NCBI Taxonomy" id="8496"/>
    <lineage>
        <taxon>Eukaryota</taxon>
        <taxon>Metazoa</taxon>
        <taxon>Chordata</taxon>
        <taxon>Craniata</taxon>
        <taxon>Vertebrata</taxon>
        <taxon>Euteleostomi</taxon>
        <taxon>Archelosauria</taxon>
        <taxon>Archosauria</taxon>
        <taxon>Crocodylia</taxon>
        <taxon>Alligatoridae</taxon>
        <taxon>Alligatorinae</taxon>
        <taxon>Alligator</taxon>
    </lineage>
</organism>
<evidence type="ECO:0000313" key="10">
    <source>
        <dbReference type="EMBL" id="KYO20765.1"/>
    </source>
</evidence>
<evidence type="ECO:0000256" key="1">
    <source>
        <dbReference type="ARBA" id="ARBA00022670"/>
    </source>
</evidence>
<dbReference type="InterPro" id="IPR038466">
    <property type="entry name" value="S8_pro-domain_sf"/>
</dbReference>
<evidence type="ECO:0000256" key="7">
    <source>
        <dbReference type="ARBA" id="ARBA00023180"/>
    </source>
</evidence>
<dbReference type="GO" id="GO:0004252">
    <property type="term" value="F:serine-type endopeptidase activity"/>
    <property type="evidence" value="ECO:0007669"/>
    <property type="project" value="TreeGrafter"/>
</dbReference>
<keyword evidence="4" id="KW-0378">Hydrolase</keyword>
<protein>
    <recommendedName>
        <fullName evidence="9">Peptidase S8 pro-domain domain-containing protein</fullName>
    </recommendedName>
</protein>
<dbReference type="EMBL" id="AKHW03006358">
    <property type="protein sequence ID" value="KYO20765.1"/>
    <property type="molecule type" value="Genomic_DNA"/>
</dbReference>
<keyword evidence="7" id="KW-0325">Glycoprotein</keyword>
<evidence type="ECO:0000256" key="2">
    <source>
        <dbReference type="ARBA" id="ARBA00022685"/>
    </source>
</evidence>
<dbReference type="AlphaFoldDB" id="A0A151M8D8"/>
<dbReference type="GO" id="GO:0016486">
    <property type="term" value="P:peptide hormone processing"/>
    <property type="evidence" value="ECO:0007669"/>
    <property type="project" value="TreeGrafter"/>
</dbReference>
<dbReference type="Pfam" id="PF16470">
    <property type="entry name" value="S8_pro-domain"/>
    <property type="match status" value="1"/>
</dbReference>